<dbReference type="PROSITE" id="PS51273">
    <property type="entry name" value="GATASE_TYPE_1"/>
    <property type="match status" value="1"/>
</dbReference>
<dbReference type="SUPFAM" id="SSF52317">
    <property type="entry name" value="Class I glutamine amidotransferase-like"/>
    <property type="match status" value="1"/>
</dbReference>
<evidence type="ECO:0000256" key="1">
    <source>
        <dbReference type="ARBA" id="ARBA00004873"/>
    </source>
</evidence>
<evidence type="ECO:0000256" key="3">
    <source>
        <dbReference type="ARBA" id="ARBA00022605"/>
    </source>
</evidence>
<keyword evidence="7" id="KW-0456">Lyase</keyword>
<dbReference type="EC" id="4.1.3.27" evidence="2"/>
<evidence type="ECO:0000256" key="4">
    <source>
        <dbReference type="ARBA" id="ARBA00022822"/>
    </source>
</evidence>
<feature type="domain" description="Glutamine amidotransferase" evidence="9">
    <location>
        <begin position="4"/>
        <end position="191"/>
    </location>
</feature>
<comment type="caution">
    <text evidence="10">The sequence shown here is derived from an EMBL/GenBank/DDBJ whole genome shotgun (WGS) entry which is preliminary data.</text>
</comment>
<dbReference type="PANTHER" id="PTHR43418:SF4">
    <property type="entry name" value="MULTIFUNCTIONAL TRYPTOPHAN BIOSYNTHESIS PROTEIN"/>
    <property type="match status" value="1"/>
</dbReference>
<dbReference type="RefSeq" id="WP_042687525.1">
    <property type="nucleotide sequence ID" value="NZ_DUIH01000011.1"/>
</dbReference>
<dbReference type="Gene3D" id="3.40.50.880">
    <property type="match status" value="1"/>
</dbReference>
<accession>A0A832RX92</accession>
<keyword evidence="4" id="KW-0822">Tryptophan biosynthesis</keyword>
<dbReference type="Pfam" id="PF00117">
    <property type="entry name" value="GATase"/>
    <property type="match status" value="1"/>
</dbReference>
<name>A0A832RX92_9EURY</name>
<evidence type="ECO:0000313" key="11">
    <source>
        <dbReference type="Proteomes" id="UP000600363"/>
    </source>
</evidence>
<dbReference type="InterPro" id="IPR050472">
    <property type="entry name" value="Anth_synth/Amidotransfase"/>
</dbReference>
<comment type="catalytic activity">
    <reaction evidence="8">
        <text>chorismate + L-glutamine = anthranilate + pyruvate + L-glutamate + H(+)</text>
        <dbReference type="Rhea" id="RHEA:21732"/>
        <dbReference type="ChEBI" id="CHEBI:15361"/>
        <dbReference type="ChEBI" id="CHEBI:15378"/>
        <dbReference type="ChEBI" id="CHEBI:16567"/>
        <dbReference type="ChEBI" id="CHEBI:29748"/>
        <dbReference type="ChEBI" id="CHEBI:29985"/>
        <dbReference type="ChEBI" id="CHEBI:58359"/>
        <dbReference type="EC" id="4.1.3.27"/>
    </reaction>
</comment>
<keyword evidence="5" id="KW-0315">Glutamine amidotransferase</keyword>
<evidence type="ECO:0000256" key="8">
    <source>
        <dbReference type="ARBA" id="ARBA00047683"/>
    </source>
</evidence>
<organism evidence="10 11">
    <name type="scientific">Methermicoccus shengliensis</name>
    <dbReference type="NCBI Taxonomy" id="660064"/>
    <lineage>
        <taxon>Archaea</taxon>
        <taxon>Methanobacteriati</taxon>
        <taxon>Methanobacteriota</taxon>
        <taxon>Stenosarchaea group</taxon>
        <taxon>Methanomicrobia</taxon>
        <taxon>Methanosarcinales</taxon>
        <taxon>Methermicoccaceae</taxon>
        <taxon>Methermicoccus</taxon>
    </lineage>
</organism>
<protein>
    <recommendedName>
        <fullName evidence="2">anthranilate synthase</fullName>
        <ecNumber evidence="2">4.1.3.27</ecNumber>
    </recommendedName>
</protein>
<dbReference type="FunFam" id="3.40.50.880:FF:000003">
    <property type="entry name" value="Anthranilate synthase component II"/>
    <property type="match status" value="1"/>
</dbReference>
<dbReference type="AlphaFoldDB" id="A0A832RX92"/>
<dbReference type="GO" id="GO:0000162">
    <property type="term" value="P:L-tryptophan biosynthetic process"/>
    <property type="evidence" value="ECO:0007669"/>
    <property type="project" value="UniProtKB-KW"/>
</dbReference>
<dbReference type="EMBL" id="DUIH01000011">
    <property type="protein sequence ID" value="HIH69672.1"/>
    <property type="molecule type" value="Genomic_DNA"/>
</dbReference>
<proteinExistence type="predicted"/>
<evidence type="ECO:0000313" key="10">
    <source>
        <dbReference type="EMBL" id="HIH69672.1"/>
    </source>
</evidence>
<keyword evidence="6" id="KW-0057">Aromatic amino acid biosynthesis</keyword>
<evidence type="ECO:0000256" key="7">
    <source>
        <dbReference type="ARBA" id="ARBA00023239"/>
    </source>
</evidence>
<dbReference type="PRINTS" id="PR00099">
    <property type="entry name" value="CPSGATASE"/>
</dbReference>
<dbReference type="CDD" id="cd01743">
    <property type="entry name" value="GATase1_Anthranilate_Synthase"/>
    <property type="match status" value="1"/>
</dbReference>
<dbReference type="Proteomes" id="UP000600363">
    <property type="component" value="Unassembled WGS sequence"/>
</dbReference>
<gene>
    <name evidence="10" type="ORF">HA299_03505</name>
</gene>
<dbReference type="PANTHER" id="PTHR43418">
    <property type="entry name" value="MULTIFUNCTIONAL TRYPTOPHAN BIOSYNTHESIS PROTEIN-RELATED"/>
    <property type="match status" value="1"/>
</dbReference>
<dbReference type="InterPro" id="IPR029062">
    <property type="entry name" value="Class_I_gatase-like"/>
</dbReference>
<dbReference type="InterPro" id="IPR017926">
    <property type="entry name" value="GATASE"/>
</dbReference>
<reference evidence="10" key="1">
    <citation type="journal article" date="2020" name="bioRxiv">
        <title>A rank-normalized archaeal taxonomy based on genome phylogeny resolves widespread incomplete and uneven classifications.</title>
        <authorList>
            <person name="Rinke C."/>
            <person name="Chuvochina M."/>
            <person name="Mussig A.J."/>
            <person name="Chaumeil P.-A."/>
            <person name="Waite D.W."/>
            <person name="Whitman W.B."/>
            <person name="Parks D.H."/>
            <person name="Hugenholtz P."/>
        </authorList>
    </citation>
    <scope>NUCLEOTIDE SEQUENCE</scope>
    <source>
        <strain evidence="10">UBA12518</strain>
    </source>
</reference>
<dbReference type="PRINTS" id="PR00096">
    <property type="entry name" value="GATASE"/>
</dbReference>
<dbReference type="NCBIfam" id="TIGR00566">
    <property type="entry name" value="trpG_papA"/>
    <property type="match status" value="1"/>
</dbReference>
<comment type="pathway">
    <text evidence="1">Amino-acid biosynthesis; L-tryptophan biosynthesis; L-tryptophan from chorismate: step 1/5.</text>
</comment>
<dbReference type="InterPro" id="IPR006221">
    <property type="entry name" value="TrpG/PapA_dom"/>
</dbReference>
<evidence type="ECO:0000256" key="2">
    <source>
        <dbReference type="ARBA" id="ARBA00012266"/>
    </source>
</evidence>
<sequence length="195" mass="21119">MIVFINNRDSFVWNLVDYVSQIEDDTLVVPNTTPLRELMRLKPNGIVLSPGPGTPYSKRDVGVCIDVVREMGIAQNIPLLGVCLGMQAIAVALGGSVSHAPAPMHGKTSTIVHDGEGVFKGVDSPMRVGRYHSLMVASIPEDAEPSAVCIDEGSEGLVMGIRVKEHPVEGVQFHPESILTPMGMRIIENFVEMCR</sequence>
<dbReference type="PRINTS" id="PR00097">
    <property type="entry name" value="ANTSNTHASEII"/>
</dbReference>
<evidence type="ECO:0000256" key="6">
    <source>
        <dbReference type="ARBA" id="ARBA00023141"/>
    </source>
</evidence>
<dbReference type="GO" id="GO:0004049">
    <property type="term" value="F:anthranilate synthase activity"/>
    <property type="evidence" value="ECO:0007669"/>
    <property type="project" value="UniProtKB-EC"/>
</dbReference>
<evidence type="ECO:0000259" key="9">
    <source>
        <dbReference type="Pfam" id="PF00117"/>
    </source>
</evidence>
<keyword evidence="3" id="KW-0028">Amino-acid biosynthesis</keyword>
<evidence type="ECO:0000256" key="5">
    <source>
        <dbReference type="ARBA" id="ARBA00022962"/>
    </source>
</evidence>
<dbReference type="GO" id="GO:0005829">
    <property type="term" value="C:cytosol"/>
    <property type="evidence" value="ECO:0007669"/>
    <property type="project" value="TreeGrafter"/>
</dbReference>